<evidence type="ECO:0000256" key="1">
    <source>
        <dbReference type="SAM" id="Phobius"/>
    </source>
</evidence>
<proteinExistence type="predicted"/>
<dbReference type="PANTHER" id="PTHR34970">
    <property type="entry name" value="ABC TRANSPORTER A FAMILY PROTEIN"/>
    <property type="match status" value="1"/>
</dbReference>
<dbReference type="PANTHER" id="PTHR34970:SF2">
    <property type="entry name" value="ABC TRANSPORTER A FAMILY PROTEIN"/>
    <property type="match status" value="1"/>
</dbReference>
<evidence type="ECO:0000313" key="2">
    <source>
        <dbReference type="EMBL" id="RVW89032.1"/>
    </source>
</evidence>
<reference evidence="2 3" key="1">
    <citation type="journal article" date="2018" name="PLoS Genet.">
        <title>Population sequencing reveals clonal diversity and ancestral inbreeding in the grapevine cultivar Chardonnay.</title>
        <authorList>
            <person name="Roach M.J."/>
            <person name="Johnson D.L."/>
            <person name="Bohlmann J."/>
            <person name="van Vuuren H.J."/>
            <person name="Jones S.J."/>
            <person name="Pretorius I.S."/>
            <person name="Schmidt S.A."/>
            <person name="Borneman A.R."/>
        </authorList>
    </citation>
    <scope>NUCLEOTIDE SEQUENCE [LARGE SCALE GENOMIC DNA]</scope>
    <source>
        <strain evidence="3">cv. Chardonnay</strain>
        <tissue evidence="2">Leaf</tissue>
    </source>
</reference>
<comment type="caution">
    <text evidence="2">The sequence shown here is derived from an EMBL/GenBank/DDBJ whole genome shotgun (WGS) entry which is preliminary data.</text>
</comment>
<dbReference type="EMBL" id="QGNW01000168">
    <property type="protein sequence ID" value="RVW89032.1"/>
    <property type="molecule type" value="Genomic_DNA"/>
</dbReference>
<feature type="transmembrane region" description="Helical" evidence="1">
    <location>
        <begin position="7"/>
        <end position="27"/>
    </location>
</feature>
<evidence type="ECO:0000313" key="3">
    <source>
        <dbReference type="Proteomes" id="UP000288805"/>
    </source>
</evidence>
<gene>
    <name evidence="2" type="ORF">CK203_029335</name>
</gene>
<organism evidence="2 3">
    <name type="scientific">Vitis vinifera</name>
    <name type="common">Grape</name>
    <dbReference type="NCBI Taxonomy" id="29760"/>
    <lineage>
        <taxon>Eukaryota</taxon>
        <taxon>Viridiplantae</taxon>
        <taxon>Streptophyta</taxon>
        <taxon>Embryophyta</taxon>
        <taxon>Tracheophyta</taxon>
        <taxon>Spermatophyta</taxon>
        <taxon>Magnoliopsida</taxon>
        <taxon>eudicotyledons</taxon>
        <taxon>Gunneridae</taxon>
        <taxon>Pentapetalae</taxon>
        <taxon>rosids</taxon>
        <taxon>Vitales</taxon>
        <taxon>Vitaceae</taxon>
        <taxon>Viteae</taxon>
        <taxon>Vitis</taxon>
    </lineage>
</organism>
<accession>A0A438HX41</accession>
<name>A0A438HX41_VITVI</name>
<dbReference type="AlphaFoldDB" id="A0A438HX41"/>
<keyword evidence="1" id="KW-0472">Membrane</keyword>
<keyword evidence="1" id="KW-0812">Transmembrane</keyword>
<sequence length="187" mass="21322">MGFVLRVRLASFFAGAATASFLGLYILHKDYKVAHESSLDRLVINMNEKWKYVDLYIGAQSRMMHDLRWYIGWLLGMNEGDFAIVISWATKKERGPWKFDGWFCQIIDISSELGCFFSWGPCLSNHVIDALAKCEARHMVGYQYKNDYNVEASISLMKGLNDSLDARISALEKLKEVEASQSVEATE</sequence>
<dbReference type="Proteomes" id="UP000288805">
    <property type="component" value="Unassembled WGS sequence"/>
</dbReference>
<protein>
    <submittedName>
        <fullName evidence="2">Uncharacterized protein</fullName>
    </submittedName>
</protein>
<keyword evidence="1" id="KW-1133">Transmembrane helix</keyword>